<reference evidence="2 3" key="1">
    <citation type="journal article" date="2021" name="ISME Commun">
        <title>Automated analysis of genomic sequences facilitates high-throughput and comprehensive description of bacteria.</title>
        <authorList>
            <person name="Hitch T.C.A."/>
        </authorList>
    </citation>
    <scope>NUCLEOTIDE SEQUENCE [LARGE SCALE GENOMIC DNA]</scope>
    <source>
        <strain evidence="2 3">Sanger_23</strain>
    </source>
</reference>
<dbReference type="Pfam" id="PF26182">
    <property type="entry name" value="Ig_NUP210_5th"/>
    <property type="match status" value="1"/>
</dbReference>
<sequence length="565" mass="62668">MKKKFVSIMMTVTVLMSLVPMEKFIVCAAEEECADGDLEDVTSEPENIEDSSFSDEELFYVDEFSESDSDEETAYQQDTLQFSSSDDAGNSDSKTLIGMEFKLDQPEIEIVPDENMWFSGTMIWKYGTEEITEKIYIINTGIASEHEEEATLIVKDENGNIMESVGNSWWQKQIDTSYTMYFQHGDVKSNSFTVKVKHKDLSNIPLLSLGDNTVALGEYGIAPAYLWYKFVPDETAIYSFIEDYNSIAVSGIRCVDDNGNPAPYNYYIQPDEQWIGKFGGIQLIKGKNYYLGVASNIKEVCAGKISIYRVNLNDCQWKKVEDNEKDCQIGGKVTETCLVHRGETRTVTVSPKPHTPGDWVTEKGATVMETGTRIQKCTVCGKIINTQIIAKIPATFNLNVQVNRTLPMKVKQTFQVKITGLATEDSVVSWNSSNKKVATVTQHGKIKAAKKAGKSEITANLLSGAFVKFTVKVQKTDVTTSSLKVLNKITGENVAKKVTLKRKEKLILSAVTAPVTSKQKVTYESSKKSVAAVNAKGVVTAKKKGRTTIAVRSGKKVVKIQVLVK</sequence>
<evidence type="ECO:0000313" key="3">
    <source>
        <dbReference type="Proteomes" id="UP001652409"/>
    </source>
</evidence>
<keyword evidence="3" id="KW-1185">Reference proteome</keyword>
<gene>
    <name evidence="2" type="ORF">OCV61_18245</name>
</gene>
<dbReference type="EMBL" id="JAOQJL010000069">
    <property type="protein sequence ID" value="MCU6767298.1"/>
    <property type="molecule type" value="Genomic_DNA"/>
</dbReference>
<proteinExistence type="predicted"/>
<comment type="caution">
    <text evidence="2">The sequence shown here is derived from an EMBL/GenBank/DDBJ whole genome shotgun (WGS) entry which is preliminary data.</text>
</comment>
<dbReference type="Pfam" id="PF02368">
    <property type="entry name" value="Big_2"/>
    <property type="match status" value="1"/>
</dbReference>
<accession>A0ABT2TYH8</accession>
<organism evidence="2 3">
    <name type="scientific">Blautia ammoniilytica</name>
    <dbReference type="NCBI Taxonomy" id="2981782"/>
    <lineage>
        <taxon>Bacteria</taxon>
        <taxon>Bacillati</taxon>
        <taxon>Bacillota</taxon>
        <taxon>Clostridia</taxon>
        <taxon>Lachnospirales</taxon>
        <taxon>Lachnospiraceae</taxon>
        <taxon>Blautia</taxon>
    </lineage>
</organism>
<dbReference type="Proteomes" id="UP001652409">
    <property type="component" value="Unassembled WGS sequence"/>
</dbReference>
<evidence type="ECO:0000259" key="1">
    <source>
        <dbReference type="SMART" id="SM00635"/>
    </source>
</evidence>
<dbReference type="SMART" id="SM00635">
    <property type="entry name" value="BID_2"/>
    <property type="match status" value="2"/>
</dbReference>
<name>A0ABT2TYH8_9FIRM</name>
<dbReference type="Gene3D" id="2.60.40.1080">
    <property type="match status" value="2"/>
</dbReference>
<dbReference type="InterPro" id="IPR008964">
    <property type="entry name" value="Invasin/intimin_cell_adhesion"/>
</dbReference>
<feature type="domain" description="BIG2" evidence="1">
    <location>
        <begin position="488"/>
        <end position="563"/>
    </location>
</feature>
<dbReference type="SUPFAM" id="SSF49373">
    <property type="entry name" value="Invasin/intimin cell-adhesion fragments"/>
    <property type="match status" value="2"/>
</dbReference>
<feature type="domain" description="BIG2" evidence="1">
    <location>
        <begin position="396"/>
        <end position="471"/>
    </location>
</feature>
<protein>
    <submittedName>
        <fullName evidence="2">Ig-like domain-containing protein</fullName>
    </submittedName>
</protein>
<dbReference type="InterPro" id="IPR003343">
    <property type="entry name" value="Big_2"/>
</dbReference>
<dbReference type="RefSeq" id="WP_158422933.1">
    <property type="nucleotide sequence ID" value="NZ_JAOQJL010000069.1"/>
</dbReference>
<evidence type="ECO:0000313" key="2">
    <source>
        <dbReference type="EMBL" id="MCU6767298.1"/>
    </source>
</evidence>